<keyword evidence="5 12" id="KW-0812">Transmembrane</keyword>
<dbReference type="OrthoDB" id="183532at2"/>
<evidence type="ECO:0000256" key="5">
    <source>
        <dbReference type="ARBA" id="ARBA00022692"/>
    </source>
</evidence>
<dbReference type="Pfam" id="PF00593">
    <property type="entry name" value="TonB_dep_Rec_b-barrel"/>
    <property type="match status" value="1"/>
</dbReference>
<evidence type="ECO:0000256" key="13">
    <source>
        <dbReference type="PROSITE-ProRule" id="PRU10143"/>
    </source>
</evidence>
<evidence type="ECO:0000256" key="4">
    <source>
        <dbReference type="ARBA" id="ARBA00022452"/>
    </source>
</evidence>
<comment type="caution">
    <text evidence="18">The sequence shown here is derived from an EMBL/GenBank/DDBJ whole genome shotgun (WGS) entry which is preliminary data.</text>
</comment>
<keyword evidence="9 12" id="KW-0472">Membrane</keyword>
<comment type="similarity">
    <text evidence="2 12 14">Belongs to the TonB-dependent receptor family.</text>
</comment>
<evidence type="ECO:0000256" key="9">
    <source>
        <dbReference type="ARBA" id="ARBA00023136"/>
    </source>
</evidence>
<keyword evidence="3 12" id="KW-0813">Transport</keyword>
<dbReference type="SUPFAM" id="SSF56935">
    <property type="entry name" value="Porins"/>
    <property type="match status" value="1"/>
</dbReference>
<dbReference type="EMBL" id="SSOD01000001">
    <property type="protein sequence ID" value="THF65104.1"/>
    <property type="molecule type" value="Genomic_DNA"/>
</dbReference>
<keyword evidence="8 13" id="KW-0798">TonB box</keyword>
<evidence type="ECO:0000256" key="2">
    <source>
        <dbReference type="ARBA" id="ARBA00009810"/>
    </source>
</evidence>
<dbReference type="Proteomes" id="UP000307956">
    <property type="component" value="Unassembled WGS sequence"/>
</dbReference>
<dbReference type="PANTHER" id="PTHR30069">
    <property type="entry name" value="TONB-DEPENDENT OUTER MEMBRANE RECEPTOR"/>
    <property type="match status" value="1"/>
</dbReference>
<organism evidence="18 19">
    <name type="scientific">Pseudothauera rhizosphaerae</name>
    <dbReference type="NCBI Taxonomy" id="2565932"/>
    <lineage>
        <taxon>Bacteria</taxon>
        <taxon>Pseudomonadati</taxon>
        <taxon>Pseudomonadota</taxon>
        <taxon>Betaproteobacteria</taxon>
        <taxon>Rhodocyclales</taxon>
        <taxon>Zoogloeaceae</taxon>
        <taxon>Pseudothauera</taxon>
    </lineage>
</organism>
<accession>A0A4S4B0F3</accession>
<evidence type="ECO:0000256" key="15">
    <source>
        <dbReference type="SAM" id="SignalP"/>
    </source>
</evidence>
<keyword evidence="19" id="KW-1185">Reference proteome</keyword>
<dbReference type="CDD" id="cd01347">
    <property type="entry name" value="ligand_gated_channel"/>
    <property type="match status" value="1"/>
</dbReference>
<evidence type="ECO:0000256" key="12">
    <source>
        <dbReference type="PROSITE-ProRule" id="PRU01360"/>
    </source>
</evidence>
<dbReference type="PROSITE" id="PS52016">
    <property type="entry name" value="TONB_DEPENDENT_REC_3"/>
    <property type="match status" value="1"/>
</dbReference>
<dbReference type="PROSITE" id="PS00430">
    <property type="entry name" value="TONB_DEPENDENT_REC_1"/>
    <property type="match status" value="1"/>
</dbReference>
<evidence type="ECO:0000313" key="19">
    <source>
        <dbReference type="Proteomes" id="UP000307956"/>
    </source>
</evidence>
<dbReference type="Gene3D" id="2.170.130.10">
    <property type="entry name" value="TonB-dependent receptor, plug domain"/>
    <property type="match status" value="1"/>
</dbReference>
<evidence type="ECO:0000313" key="18">
    <source>
        <dbReference type="EMBL" id="THF65104.1"/>
    </source>
</evidence>
<proteinExistence type="inferred from homology"/>
<evidence type="ECO:0000259" key="16">
    <source>
        <dbReference type="Pfam" id="PF00593"/>
    </source>
</evidence>
<feature type="chain" id="PRO_5021019215" evidence="15">
    <location>
        <begin position="29"/>
        <end position="692"/>
    </location>
</feature>
<evidence type="ECO:0000256" key="10">
    <source>
        <dbReference type="ARBA" id="ARBA00023170"/>
    </source>
</evidence>
<sequence length="692" mass="74993">MMQHAVTRPGPRAIAIAALAAAAASVQAQETTLETVVVTAAGREQAVKDAPASVSVITREELEKKPYTNLREVLNGLEGVSVVGYGASETDIMIRGMPAEYTLFLVDGKRQGTRETMNRGTSGVQSNLLPPLAAIERIEVVRGPMSSLYGSDAIGGVINIITRKVPAQWGGSVSLGGVWQERGYLGDSRQGEFWVGGPIQSDVLGLSIQGKSIKRDEDDYFVQPPGATSAAVYGALEQKDESLSVRLTAKPTANQDIALEVGKAELTLSSSTDYARNNPAALAPEAEHARDWWSVTHNGRWGGDITTTLALQQETGTQTKRNADGSKIPGTPEIVNTVLDGLMSLPLGRNLLKVGVQFSRNELTGIAREAVVAGYPANTDDVSLDSKALFVENEFFATDNLTLTAGLRMDDHDNYGQHWTPRLYGVYHFTPQWTLRGGVAKGFKAPTIRQSTAGYCMTTGASTGRGSLCGNPDLEPETSVSSELGLRFDDADRSFSVTLFNSDFKDKVASYDTGEIDPLLGAPWHVYIYDNIDEVTLRGVELGFETKLAPTWRIGGHYTYTDSQRKGGEPSFDGSSLDGHPLDKTPEHVFNVQLDWTPTDALNLYARANYTGKQYWAAYRNGAMGVREREASTTLDLGGGYAINKFLSVKFAVLNVTDRVVAVDERGRTLGLDGNWMLDEGRRVAMTLDARF</sequence>
<evidence type="ECO:0000256" key="14">
    <source>
        <dbReference type="RuleBase" id="RU003357"/>
    </source>
</evidence>
<reference evidence="18 19" key="1">
    <citation type="submission" date="2019-04" db="EMBL/GenBank/DDBJ databases">
        <title>Azoarcus rhizosphaerae sp. nov. isolated from rhizosphere of Ficus religiosa.</title>
        <authorList>
            <person name="Lin S.-Y."/>
            <person name="Hameed A."/>
            <person name="Hsu Y.-H."/>
            <person name="Young C.-C."/>
        </authorList>
    </citation>
    <scope>NUCLEOTIDE SEQUENCE [LARGE SCALE GENOMIC DNA]</scope>
    <source>
        <strain evidence="18 19">CC-YHH848</strain>
    </source>
</reference>
<dbReference type="Pfam" id="PF07715">
    <property type="entry name" value="Plug"/>
    <property type="match status" value="1"/>
</dbReference>
<dbReference type="GO" id="GO:0009279">
    <property type="term" value="C:cell outer membrane"/>
    <property type="evidence" value="ECO:0007669"/>
    <property type="project" value="UniProtKB-SubCell"/>
</dbReference>
<keyword evidence="11 12" id="KW-0998">Cell outer membrane</keyword>
<evidence type="ECO:0000256" key="8">
    <source>
        <dbReference type="ARBA" id="ARBA00023077"/>
    </source>
</evidence>
<dbReference type="GO" id="GO:0015344">
    <property type="term" value="F:siderophore uptake transmembrane transporter activity"/>
    <property type="evidence" value="ECO:0007669"/>
    <property type="project" value="TreeGrafter"/>
</dbReference>
<name>A0A4S4B0F3_9RHOO</name>
<dbReference type="RefSeq" id="WP_136382996.1">
    <property type="nucleotide sequence ID" value="NZ_SSOD01000001.1"/>
</dbReference>
<dbReference type="InterPro" id="IPR039426">
    <property type="entry name" value="TonB-dep_rcpt-like"/>
</dbReference>
<keyword evidence="7" id="KW-0406">Ion transport</keyword>
<feature type="domain" description="TonB-dependent receptor plug" evidence="17">
    <location>
        <begin position="47"/>
        <end position="157"/>
    </location>
</feature>
<protein>
    <submittedName>
        <fullName evidence="18">TonB-dependent receptor</fullName>
    </submittedName>
</protein>
<dbReference type="AlphaFoldDB" id="A0A4S4B0F3"/>
<evidence type="ECO:0000256" key="6">
    <source>
        <dbReference type="ARBA" id="ARBA00022729"/>
    </source>
</evidence>
<keyword evidence="4 12" id="KW-1134">Transmembrane beta strand</keyword>
<dbReference type="PANTHER" id="PTHR30069:SF53">
    <property type="entry name" value="COLICIN I RECEPTOR-RELATED"/>
    <property type="match status" value="1"/>
</dbReference>
<dbReference type="GO" id="GO:0044718">
    <property type="term" value="P:siderophore transmembrane transport"/>
    <property type="evidence" value="ECO:0007669"/>
    <property type="project" value="TreeGrafter"/>
</dbReference>
<dbReference type="InterPro" id="IPR010916">
    <property type="entry name" value="TonB_box_CS"/>
</dbReference>
<evidence type="ECO:0000256" key="1">
    <source>
        <dbReference type="ARBA" id="ARBA00004571"/>
    </source>
</evidence>
<feature type="domain" description="TonB-dependent receptor-like beta-barrel" evidence="16">
    <location>
        <begin position="288"/>
        <end position="656"/>
    </location>
</feature>
<feature type="short sequence motif" description="TonB box" evidence="13">
    <location>
        <begin position="35"/>
        <end position="41"/>
    </location>
</feature>
<comment type="subcellular location">
    <subcellularLocation>
        <location evidence="1 12">Cell outer membrane</location>
        <topology evidence="1 12">Multi-pass membrane protein</topology>
    </subcellularLocation>
</comment>
<evidence type="ECO:0000256" key="11">
    <source>
        <dbReference type="ARBA" id="ARBA00023237"/>
    </source>
</evidence>
<gene>
    <name evidence="18" type="ORF">E6O51_00405</name>
</gene>
<dbReference type="InterPro" id="IPR036942">
    <property type="entry name" value="Beta-barrel_TonB_sf"/>
</dbReference>
<dbReference type="InterPro" id="IPR012910">
    <property type="entry name" value="Plug_dom"/>
</dbReference>
<dbReference type="Gene3D" id="2.40.170.20">
    <property type="entry name" value="TonB-dependent receptor, beta-barrel domain"/>
    <property type="match status" value="1"/>
</dbReference>
<evidence type="ECO:0000259" key="17">
    <source>
        <dbReference type="Pfam" id="PF07715"/>
    </source>
</evidence>
<keyword evidence="10 18" id="KW-0675">Receptor</keyword>
<dbReference type="InterPro" id="IPR000531">
    <property type="entry name" value="Beta-barrel_TonB"/>
</dbReference>
<evidence type="ECO:0000256" key="3">
    <source>
        <dbReference type="ARBA" id="ARBA00022448"/>
    </source>
</evidence>
<evidence type="ECO:0000256" key="7">
    <source>
        <dbReference type="ARBA" id="ARBA00023065"/>
    </source>
</evidence>
<dbReference type="InterPro" id="IPR037066">
    <property type="entry name" value="Plug_dom_sf"/>
</dbReference>
<feature type="signal peptide" evidence="15">
    <location>
        <begin position="1"/>
        <end position="28"/>
    </location>
</feature>
<keyword evidence="6 15" id="KW-0732">Signal</keyword>